<evidence type="ECO:0000256" key="1">
    <source>
        <dbReference type="ARBA" id="ARBA00010554"/>
    </source>
</evidence>
<dbReference type="PANTHER" id="PTHR35983:SF1">
    <property type="entry name" value="UPF0166 PROTEIN TM_0021"/>
    <property type="match status" value="1"/>
</dbReference>
<dbReference type="AlphaFoldDB" id="A0A1D8D348"/>
<dbReference type="SUPFAM" id="SSF54913">
    <property type="entry name" value="GlnB-like"/>
    <property type="match status" value="1"/>
</dbReference>
<dbReference type="Proteomes" id="UP000095185">
    <property type="component" value="Chromosome"/>
</dbReference>
<evidence type="ECO:0000313" key="2">
    <source>
        <dbReference type="EMBL" id="AOS84743.1"/>
    </source>
</evidence>
<sequence length="111" mass="12617">MMNFIESELLRIFVGEQAKLHHRPLYELLVSEALERGMAGATVFRGLLSFGLRHKVHTSKIFELAGELPMVIEILDITEKIEEFLPVVETLLRDAGAQALVTREAVRQWTT</sequence>
<evidence type="ECO:0000313" key="3">
    <source>
        <dbReference type="Proteomes" id="UP000095185"/>
    </source>
</evidence>
<proteinExistence type="inferred from homology"/>
<dbReference type="Pfam" id="PF02641">
    <property type="entry name" value="DUF190"/>
    <property type="match status" value="1"/>
</dbReference>
<accession>A0A1D8D348</accession>
<dbReference type="RefSeq" id="WP_069810933.1">
    <property type="nucleotide sequence ID" value="NZ_CP017305.1"/>
</dbReference>
<dbReference type="KEGG" id="clz:BIU88_11715"/>
<protein>
    <submittedName>
        <fullName evidence="2">Uncharacterized protein</fullName>
    </submittedName>
</protein>
<dbReference type="Gene3D" id="3.30.70.120">
    <property type="match status" value="1"/>
</dbReference>
<dbReference type="InterPro" id="IPR011322">
    <property type="entry name" value="N-reg_PII-like_a/b"/>
</dbReference>
<dbReference type="PANTHER" id="PTHR35983">
    <property type="entry name" value="UPF0166 PROTEIN TM_0021"/>
    <property type="match status" value="1"/>
</dbReference>
<keyword evidence="3" id="KW-1185">Reference proteome</keyword>
<dbReference type="InterPro" id="IPR015867">
    <property type="entry name" value="N-reg_PII/ATP_PRibTrfase_C"/>
</dbReference>
<comment type="similarity">
    <text evidence="1">Belongs to the UPF0166 family.</text>
</comment>
<organism evidence="2 3">
    <name type="scientific">Chlorobaculum limnaeum</name>
    <dbReference type="NCBI Taxonomy" id="274537"/>
    <lineage>
        <taxon>Bacteria</taxon>
        <taxon>Pseudomonadati</taxon>
        <taxon>Chlorobiota</taxon>
        <taxon>Chlorobiia</taxon>
        <taxon>Chlorobiales</taxon>
        <taxon>Chlorobiaceae</taxon>
        <taxon>Chlorobaculum</taxon>
    </lineage>
</organism>
<reference evidence="2" key="1">
    <citation type="submission" date="2016-09" db="EMBL/GenBank/DDBJ databases">
        <title>Genome sequence of Chlorobaculum limnaeum.</title>
        <authorList>
            <person name="Liu Z."/>
            <person name="Tank M."/>
            <person name="Bryant D.A."/>
        </authorList>
    </citation>
    <scope>NUCLEOTIDE SEQUENCE [LARGE SCALE GENOMIC DNA]</scope>
    <source>
        <strain evidence="2">DSM 1677</strain>
    </source>
</reference>
<dbReference type="EMBL" id="CP017305">
    <property type="protein sequence ID" value="AOS84743.1"/>
    <property type="molecule type" value="Genomic_DNA"/>
</dbReference>
<dbReference type="STRING" id="274537.BIU88_11715"/>
<dbReference type="InterPro" id="IPR003793">
    <property type="entry name" value="UPF0166"/>
</dbReference>
<name>A0A1D8D348_CHLLM</name>
<gene>
    <name evidence="2" type="ORF">BIU88_11715</name>
</gene>